<evidence type="ECO:0000313" key="3">
    <source>
        <dbReference type="Proteomes" id="UP000001296"/>
    </source>
</evidence>
<dbReference type="EMBL" id="CP001698">
    <property type="protein sequence ID" value="ADN01006.1"/>
    <property type="molecule type" value="Genomic_DNA"/>
</dbReference>
<evidence type="ECO:0000259" key="1">
    <source>
        <dbReference type="PROSITE" id="PS51832"/>
    </source>
</evidence>
<dbReference type="RefSeq" id="WP_013312847.1">
    <property type="nucleotide sequence ID" value="NC_014484.1"/>
</dbReference>
<evidence type="ECO:0000313" key="2">
    <source>
        <dbReference type="EMBL" id="ADN01006.1"/>
    </source>
</evidence>
<dbReference type="Gene3D" id="3.30.450.40">
    <property type="match status" value="1"/>
</dbReference>
<dbReference type="PROSITE" id="PS51832">
    <property type="entry name" value="HD_GYP"/>
    <property type="match status" value="1"/>
</dbReference>
<dbReference type="InterPro" id="IPR006674">
    <property type="entry name" value="HD_domain"/>
</dbReference>
<accession>E0RTE0</accession>
<organism evidence="2 3">
    <name type="scientific">Winmispira thermophila (strain ATCC 49972 / DSM 6192 / RI 19.B1)</name>
    <name type="common">Spirochaeta thermophila</name>
    <dbReference type="NCBI Taxonomy" id="665571"/>
    <lineage>
        <taxon>Bacteria</taxon>
        <taxon>Pseudomonadati</taxon>
        <taxon>Spirochaetota</taxon>
        <taxon>Spirochaetia</taxon>
        <taxon>Winmispirales</taxon>
        <taxon>Winmispiraceae</taxon>
        <taxon>Winmispira</taxon>
    </lineage>
</organism>
<dbReference type="Gene3D" id="1.10.3210.10">
    <property type="entry name" value="Hypothetical protein af1432"/>
    <property type="match status" value="1"/>
</dbReference>
<dbReference type="Pfam" id="PF01590">
    <property type="entry name" value="GAF"/>
    <property type="match status" value="1"/>
</dbReference>
<dbReference type="SUPFAM" id="SSF55781">
    <property type="entry name" value="GAF domain-like"/>
    <property type="match status" value="1"/>
</dbReference>
<dbReference type="eggNOG" id="COG2203">
    <property type="taxonomic scope" value="Bacteria"/>
</dbReference>
<reference key="1">
    <citation type="submission" date="2009-08" db="EMBL/GenBank/DDBJ databases">
        <title>The genome sequence of Spirochaeta thermophila DSM6192.</title>
        <authorList>
            <person name="Angelov A."/>
            <person name="Mientus M."/>
            <person name="Wittenberg S."/>
            <person name="Lehmann R."/>
            <person name="Liesegang H."/>
            <person name="Daniel R."/>
            <person name="Liebl W."/>
        </authorList>
    </citation>
    <scope>NUCLEOTIDE SEQUENCE</scope>
    <source>
        <strain>DSM 6192</strain>
    </source>
</reference>
<name>E0RTE0_WINT6</name>
<dbReference type="Proteomes" id="UP000001296">
    <property type="component" value="Chromosome"/>
</dbReference>
<protein>
    <submittedName>
        <fullName evidence="2">GAF domain/HD domain protein</fullName>
    </submittedName>
</protein>
<dbReference type="PANTHER" id="PTHR43155">
    <property type="entry name" value="CYCLIC DI-GMP PHOSPHODIESTERASE PA4108-RELATED"/>
    <property type="match status" value="1"/>
</dbReference>
<dbReference type="InterPro" id="IPR029016">
    <property type="entry name" value="GAF-like_dom_sf"/>
</dbReference>
<dbReference type="SMART" id="SM00065">
    <property type="entry name" value="GAF"/>
    <property type="match status" value="1"/>
</dbReference>
<dbReference type="PANTHER" id="PTHR43155:SF2">
    <property type="entry name" value="CYCLIC DI-GMP PHOSPHODIESTERASE PA4108"/>
    <property type="match status" value="1"/>
</dbReference>
<dbReference type="InterPro" id="IPR037522">
    <property type="entry name" value="HD_GYP_dom"/>
</dbReference>
<dbReference type="eggNOG" id="COG3437">
    <property type="taxonomic scope" value="Bacteria"/>
</dbReference>
<reference evidence="2 3" key="2">
    <citation type="journal article" date="2010" name="J. Bacteriol.">
        <title>Genome sequence of the polysaccharide-degrading, thermophilic anaerobe Spirochaeta thermophila DSM 6192.</title>
        <authorList>
            <person name="Angelov A."/>
            <person name="Liebl S."/>
            <person name="Ballschmiter M."/>
            <person name="Bomeke M."/>
            <person name="Lehmann R."/>
            <person name="Liesegang H."/>
            <person name="Daniel R."/>
            <person name="Liebl W."/>
        </authorList>
    </citation>
    <scope>NUCLEOTIDE SEQUENCE [LARGE SCALE GENOMIC DNA]</scope>
    <source>
        <strain evidence="3">ATCC 49972 / DSM 6192 / RI 19.B1</strain>
    </source>
</reference>
<sequence>MNPEPQPSTEERGLSLLHLKDLDMLLETILRHARTITGADAGSIYLREGNALKIAYSQNATLEKNLPPGRKLIYEIFALPISAKSIAGYVALTREPLIIEDVYQISPEAPYRFEATMDKVAGYRTVSTLTIPLLTPQRDLLGVLQLINAKDTAGRIRTFTRVDLEAVSQLCLAASYSLQQARMMRQIILRMIRMAQMRDPHETGAHVNRVAAYAVELYEAWAISHSVPLQEVIHTRDILRMSAMLHDAGKVAVPDSILKKPGPLTPEERSVMETHTWRGGELFIDRSSEFDQASFEIALTHHERWDGTGYPGVLDPATGELRLETRRPLAGEEIPLLGRIVAIADTYDALTCRRCYKEAWEEEKALEEIQRLAGTAFDPSLVETFLSIHPNIQQIRKRYPDPVMEAS</sequence>
<dbReference type="PaxDb" id="665571-STHERM_c00300"/>
<proteinExistence type="predicted"/>
<dbReference type="AlphaFoldDB" id="E0RTE0"/>
<dbReference type="InterPro" id="IPR003607">
    <property type="entry name" value="HD/PDEase_dom"/>
</dbReference>
<gene>
    <name evidence="2" type="ordered locus">STHERM_c00300</name>
</gene>
<dbReference type="Pfam" id="PF01966">
    <property type="entry name" value="HD"/>
    <property type="match status" value="1"/>
</dbReference>
<dbReference type="SMART" id="SM00471">
    <property type="entry name" value="HDc"/>
    <property type="match status" value="1"/>
</dbReference>
<feature type="domain" description="HD-GYP" evidence="1">
    <location>
        <begin position="181"/>
        <end position="401"/>
    </location>
</feature>
<dbReference type="KEGG" id="sta:STHERM_c00300"/>
<dbReference type="CDD" id="cd00077">
    <property type="entry name" value="HDc"/>
    <property type="match status" value="1"/>
</dbReference>
<dbReference type="HOGENOM" id="CLU_000445_92_13_12"/>
<dbReference type="InterPro" id="IPR003018">
    <property type="entry name" value="GAF"/>
</dbReference>
<dbReference type="SUPFAM" id="SSF109604">
    <property type="entry name" value="HD-domain/PDEase-like"/>
    <property type="match status" value="1"/>
</dbReference>